<proteinExistence type="predicted"/>
<feature type="compositionally biased region" description="Basic and acidic residues" evidence="1">
    <location>
        <begin position="33"/>
        <end position="49"/>
    </location>
</feature>
<keyword evidence="3" id="KW-1185">Reference proteome</keyword>
<evidence type="ECO:0000313" key="3">
    <source>
        <dbReference type="Proteomes" id="UP000198211"/>
    </source>
</evidence>
<feature type="region of interest" description="Disordered" evidence="1">
    <location>
        <begin position="33"/>
        <end position="105"/>
    </location>
</feature>
<dbReference type="EMBL" id="NBNE01011699">
    <property type="protein sequence ID" value="OWY96385.1"/>
    <property type="molecule type" value="Genomic_DNA"/>
</dbReference>
<evidence type="ECO:0000256" key="1">
    <source>
        <dbReference type="SAM" id="MobiDB-lite"/>
    </source>
</evidence>
<dbReference type="AlphaFoldDB" id="A0A225UT67"/>
<accession>A0A225UT67</accession>
<evidence type="ECO:0000313" key="2">
    <source>
        <dbReference type="EMBL" id="OWY96385.1"/>
    </source>
</evidence>
<feature type="region of interest" description="Disordered" evidence="1">
    <location>
        <begin position="145"/>
        <end position="178"/>
    </location>
</feature>
<feature type="compositionally biased region" description="Polar residues" evidence="1">
    <location>
        <begin position="147"/>
        <end position="178"/>
    </location>
</feature>
<name>A0A225UT67_9STRA</name>
<dbReference type="OrthoDB" id="111185at2759"/>
<protein>
    <submittedName>
        <fullName evidence="2">Uncharacterized protein</fullName>
    </submittedName>
</protein>
<comment type="caution">
    <text evidence="2">The sequence shown here is derived from an EMBL/GenBank/DDBJ whole genome shotgun (WGS) entry which is preliminary data.</text>
</comment>
<sequence length="270" mass="28604">MLRQSRRTRGLQLEEQKPLEVIEKETRVRRAVAREEKKAAESKDARTQPDSEEEIQEAQHVSLDGTADDGQEESAPVGSGADFNSDSSVEVLGVSGPDVPEQASVGGAVKVDALEEKTTPGETATIKLEGPLSTVKEEAASDVLGDDSQSGLETSISSSSCVQVPNEETTSRMQIPSSAQETVDLTAVDDAGAPEDSVIPNLVKLYCVGASFSVIRDVSNDRVRLASPRAQLSGVVWNRHGNVGVFGVADVIGGPSAYLDLRMETCQIGP</sequence>
<gene>
    <name evidence="2" type="ORF">PHMEG_00033356</name>
</gene>
<dbReference type="Proteomes" id="UP000198211">
    <property type="component" value="Unassembled WGS sequence"/>
</dbReference>
<organism evidence="2 3">
    <name type="scientific">Phytophthora megakarya</name>
    <dbReference type="NCBI Taxonomy" id="4795"/>
    <lineage>
        <taxon>Eukaryota</taxon>
        <taxon>Sar</taxon>
        <taxon>Stramenopiles</taxon>
        <taxon>Oomycota</taxon>
        <taxon>Peronosporomycetes</taxon>
        <taxon>Peronosporales</taxon>
        <taxon>Peronosporaceae</taxon>
        <taxon>Phytophthora</taxon>
    </lineage>
</organism>
<reference evidence="3" key="1">
    <citation type="submission" date="2017-03" db="EMBL/GenBank/DDBJ databases">
        <title>Phytopthora megakarya and P. palmivora, two closely related causual agents of cacao black pod achieved similar genome size and gene model numbers by different mechanisms.</title>
        <authorList>
            <person name="Ali S."/>
            <person name="Shao J."/>
            <person name="Larry D.J."/>
            <person name="Kronmiller B."/>
            <person name="Shen D."/>
            <person name="Strem M.D."/>
            <person name="Melnick R.L."/>
            <person name="Guiltinan M.J."/>
            <person name="Tyler B.M."/>
            <person name="Meinhardt L.W."/>
            <person name="Bailey B.A."/>
        </authorList>
    </citation>
    <scope>NUCLEOTIDE SEQUENCE [LARGE SCALE GENOMIC DNA]</scope>
    <source>
        <strain evidence="3">zdho120</strain>
    </source>
</reference>